<dbReference type="OrthoDB" id="5319888at2"/>
<dbReference type="Gene3D" id="3.40.630.30">
    <property type="match status" value="1"/>
</dbReference>
<keyword evidence="2" id="KW-0012">Acyltransferase</keyword>
<dbReference type="PANTHER" id="PTHR43877">
    <property type="entry name" value="AMINOALKYLPHOSPHONATE N-ACETYLTRANSFERASE-RELATED-RELATED"/>
    <property type="match status" value="1"/>
</dbReference>
<gene>
    <name evidence="4" type="ORF">EGT74_27070</name>
</gene>
<name>A0A3N4PBJ6_9BACT</name>
<feature type="domain" description="N-acetyltransferase" evidence="3">
    <location>
        <begin position="1"/>
        <end position="184"/>
    </location>
</feature>
<dbReference type="EMBL" id="RPDH01000003">
    <property type="protein sequence ID" value="RPE06013.1"/>
    <property type="molecule type" value="Genomic_DNA"/>
</dbReference>
<keyword evidence="5" id="KW-1185">Reference proteome</keyword>
<protein>
    <submittedName>
        <fullName evidence="4">GNAT family N-acetyltransferase</fullName>
    </submittedName>
</protein>
<evidence type="ECO:0000313" key="4">
    <source>
        <dbReference type="EMBL" id="RPE06013.1"/>
    </source>
</evidence>
<keyword evidence="1 4" id="KW-0808">Transferase</keyword>
<dbReference type="InterPro" id="IPR000182">
    <property type="entry name" value="GNAT_dom"/>
</dbReference>
<evidence type="ECO:0000256" key="2">
    <source>
        <dbReference type="ARBA" id="ARBA00023315"/>
    </source>
</evidence>
<comment type="caution">
    <text evidence="4">The sequence shown here is derived from an EMBL/GenBank/DDBJ whole genome shotgun (WGS) entry which is preliminary data.</text>
</comment>
<dbReference type="Pfam" id="PF00583">
    <property type="entry name" value="Acetyltransf_1"/>
    <property type="match status" value="1"/>
</dbReference>
<dbReference type="GO" id="GO:0016747">
    <property type="term" value="F:acyltransferase activity, transferring groups other than amino-acyl groups"/>
    <property type="evidence" value="ECO:0007669"/>
    <property type="project" value="InterPro"/>
</dbReference>
<dbReference type="PROSITE" id="PS51186">
    <property type="entry name" value="GNAT"/>
    <property type="match status" value="1"/>
</dbReference>
<dbReference type="CDD" id="cd04301">
    <property type="entry name" value="NAT_SF"/>
    <property type="match status" value="1"/>
</dbReference>
<organism evidence="4 5">
    <name type="scientific">Chitinophaga lutea</name>
    <dbReference type="NCBI Taxonomy" id="2488634"/>
    <lineage>
        <taxon>Bacteria</taxon>
        <taxon>Pseudomonadati</taxon>
        <taxon>Bacteroidota</taxon>
        <taxon>Chitinophagia</taxon>
        <taxon>Chitinophagales</taxon>
        <taxon>Chitinophagaceae</taxon>
        <taxon>Chitinophaga</taxon>
    </lineage>
</organism>
<proteinExistence type="predicted"/>
<dbReference type="SUPFAM" id="SSF55729">
    <property type="entry name" value="Acyl-CoA N-acyltransferases (Nat)"/>
    <property type="match status" value="1"/>
</dbReference>
<evidence type="ECO:0000313" key="5">
    <source>
        <dbReference type="Proteomes" id="UP000278351"/>
    </source>
</evidence>
<evidence type="ECO:0000256" key="1">
    <source>
        <dbReference type="ARBA" id="ARBA00022679"/>
    </source>
</evidence>
<dbReference type="InterPro" id="IPR016181">
    <property type="entry name" value="Acyl_CoA_acyltransferase"/>
</dbReference>
<accession>A0A3N4PBJ6</accession>
<sequence length="184" mass="19993">MIREAKPADEAAVVPILFQAMHEVACRLAGTSEEAVLGPLFGHFFRTPGNQYSYENTLVYEDDKGIGGIIVGYDGGRLAELRAPVFAHIEAQLGHSYQPGDETGPGEFYLDSIAVSPASQGKGIGRQLIYAAEDRARTEGHTRTGLLVSDENPDAQRLYERLGYVVEAVVTFSGGHYLHLVKTL</sequence>
<reference evidence="4 5" key="1">
    <citation type="submission" date="2018-11" db="EMBL/GenBank/DDBJ databases">
        <title>Chitinophaga lutea sp.nov., isolate from arsenic contaminated soil.</title>
        <authorList>
            <person name="Zong Y."/>
        </authorList>
    </citation>
    <scope>NUCLEOTIDE SEQUENCE [LARGE SCALE GENOMIC DNA]</scope>
    <source>
        <strain evidence="4 5">ZY74</strain>
    </source>
</reference>
<dbReference type="Proteomes" id="UP000278351">
    <property type="component" value="Unassembled WGS sequence"/>
</dbReference>
<dbReference type="AlphaFoldDB" id="A0A3N4PBJ6"/>
<dbReference type="InterPro" id="IPR050832">
    <property type="entry name" value="Bact_Acetyltransf"/>
</dbReference>
<evidence type="ECO:0000259" key="3">
    <source>
        <dbReference type="PROSITE" id="PS51186"/>
    </source>
</evidence>
<dbReference type="RefSeq" id="WP_123849664.1">
    <property type="nucleotide sequence ID" value="NZ_RPDH01000003.1"/>
</dbReference>